<dbReference type="Pfam" id="PF26140">
    <property type="entry name" value="HEAT_URB1"/>
    <property type="match status" value="1"/>
</dbReference>
<dbReference type="Pfam" id="PF16201">
    <property type="entry name" value="NopRA1"/>
    <property type="match status" value="1"/>
</dbReference>
<dbReference type="GO" id="GO:0005730">
    <property type="term" value="C:nucleolus"/>
    <property type="evidence" value="ECO:0007669"/>
    <property type="project" value="TreeGrafter"/>
</dbReference>
<dbReference type="EMBL" id="LN679109">
    <property type="protein sequence ID" value="CEL52570.1"/>
    <property type="molecule type" value="Genomic_DNA"/>
</dbReference>
<evidence type="ECO:0000313" key="5">
    <source>
        <dbReference type="EMBL" id="CEL52570.1"/>
    </source>
</evidence>
<dbReference type="InterPro" id="IPR016024">
    <property type="entry name" value="ARM-type_fold"/>
</dbReference>
<dbReference type="InterPro" id="IPR059018">
    <property type="entry name" value="HEAT_URB1"/>
</dbReference>
<feature type="region of interest" description="Disordered" evidence="1">
    <location>
        <begin position="308"/>
        <end position="332"/>
    </location>
</feature>
<accession>A0A0B7F4Z2</accession>
<dbReference type="InterPro" id="IPR021714">
    <property type="entry name" value="URB1_N"/>
</dbReference>
<dbReference type="SUPFAM" id="SSF48371">
    <property type="entry name" value="ARM repeat"/>
    <property type="match status" value="2"/>
</dbReference>
<feature type="domain" description="URB1 central HEAT repeat" evidence="4">
    <location>
        <begin position="643"/>
        <end position="782"/>
    </location>
</feature>
<dbReference type="PANTHER" id="PTHR13500:SF0">
    <property type="entry name" value="NUCLEOLAR PRE-RIBOSOMAL-ASSOCIATED PROTEIN 1"/>
    <property type="match status" value="1"/>
</dbReference>
<dbReference type="InterPro" id="IPR039844">
    <property type="entry name" value="URB1"/>
</dbReference>
<dbReference type="Pfam" id="PF11707">
    <property type="entry name" value="Npa1"/>
    <property type="match status" value="1"/>
</dbReference>
<dbReference type="OrthoDB" id="72892at2759"/>
<gene>
    <name evidence="5" type="ORF">RSOLAG1IB_05775</name>
</gene>
<dbReference type="PANTHER" id="PTHR13500">
    <property type="entry name" value="NUCLEOLAR PRERIBOSOMAL-ASSOCIATED PROTEIN 1"/>
    <property type="match status" value="1"/>
</dbReference>
<keyword evidence="6" id="KW-1185">Reference proteome</keyword>
<sequence>MTKVKRPRTVQAKNTAEFQSSERLIEALKSRNPDALKNSLVSFRNQITVAYGERPGIGDARVLLVTSWLEKSPGANELFDIWDTGSNFTSLVLTSLAHTLSLISGTPTGSTHAPTILRTLFDGTHARRLNAHLASGQTDVVLAALKVVGAAALIDQRLTFDSISWTAKALPKLLSHRHRTPAPQPLAHPSVRIALINLILALLPFTLSLELFTALFKGISQDEAVIVKLILEACWEKIWGDVKVPKSLKVKVFGGLGIYLQPLYDRTDPDATDPLAPADVVHHFLLALCTKPGTGLCFRSKGWYPRPSENPFEEQRPAGKEGGAEEEDGEMSTKGTVYNPLLLKLLRTLRPAVDARQHELAVRILNVCPDLVGVYFAKGAAQLGLSLEPRLSTRWITSIGFIAAVVKAEIPVDSFYVDTPSHAPMGSSTSNGVYRADPPPLSIIIESIVPNVITRSWLTKGLLTKPVPAGESNSAPTNPGTLVQHTTIRLITQCLLKLSNVLEAFPPGWSERTAEIVDAVRKRVPEFGVVAGIAQEASKALQKSEDTIMDSETRARQLLLAEGSLRLTWLYARVLPGTMAETRFDVGKLLQETEIEAPEDSQTNGIGGLRVMCQIHMLRLLGENDQFVWSAKPPGSQHTHMYRLLSLHLRTPYAQLQTASAALITRLFRTSVLFEHDPKEVAAWIESLPRTKHTNSLASEDDIAIFLAFFDDVLSRCVKTPYKYLEQGKQLYSSSSDVSRMPSPLFMTVLEQLRHKPMDPTSRRLVASFLARLVKLLVGKMEVGDAKAISAYMRDVFTKEGEGSPGLKVVSRLEAFLEDLAPAEIAMDMDTGVTSTPTATLFVQEVESMGIDEEKANRAQAIARIVDWVRSLGGELGSPDIVRLLRSLESWSIDRATLRELLEELDFTALSTALLTLADKKETMSLLLDVFSFPTAFRMMIRQGANPEAHRMAFLKSLSQLPAELLPWACQLIAHRLGAAVTTSSQSATRTCLGALDSLCQYASTSSEKDSVKPILFAGLPILKSLLMEISWINDFKGMVLVLLGDNSDTDLALASPYSQYWSGSLLEATSPIEFEASATGFSAWIPFTPASTCIRILKAVLSRTQNWESTSPSVTLLLEPLTDHLRDNSLSQADSQQLAETLPELIKFPKFTKSTHLLKLASTIVQQELPLCLDLSLVEANGSLFNMVKRATSQWSSRTGLIDSVSWMGFSGWVETNELAKMSTALIYLSKNARDALITWMENQDTLSTRSIGPCFALVDCYLAIVQNDNTKLRSQRIPLEKILDCAARVLFKRGESDERQRWAMHTFIMATQGLSDSIENAVHVITKRFPSSHKDVFHRYALSLFAQVAPQSQWEDVLDSVVDFGLLWLVRRFAEDDADSPELQLCLPFFAKLLPRSSNIKPHLAEPVLVAAIKNRLQSGCVMSLCLQIVNHTSLKPMSVNKLLQSILHHPSLATVCQTSSLLESGPISLLRSLFYKHPSSTCHPSHIIPLLHVYRGALSQQDTQILSIFHLFEKSRQISTSNILKNWAPGPSHTESKDFLGAVCNFDPATMFRTCTSFPQRRDPQLMELEAENNRSDVYDPNFVLPLLVALMASDEPVTSMQWIDLCRTNVLSLAVSSLSSKRAAMRELGYAALVTAYTRLPDVEFQERNQLIYTLDLLRNLIPEPDSTPSHTIPRLPTYATLLLSHALRDIFSPATPLYPVISRFLLQRPQFDPKDVPLLYTLLYSSSGEWRRERGWMLRFLADGMRSTEDWKVLKRRHTWDLLASLFQSSTGDRVLRLSILEILINASANKHAATSLVLSSSIISWIHMQLDHTLPGEALAYLKVLDNMAIVLDHEQIEKATSGHWRNNIAEVVSKIVAYHEPESGMVCLAACVLLRFTGKLEHTPKSFAHAVETIMANVSAFESSPVHISREQLSMDTVEPLLHTSRNLLQPVPGSPAKHWLSTISALWALCASVEVDNRLWAGITCRALLANVALDGLGDLAWVRNQGVALTIGASVDRPSNC</sequence>
<evidence type="ECO:0000313" key="6">
    <source>
        <dbReference type="Proteomes" id="UP000059188"/>
    </source>
</evidence>
<protein>
    <submittedName>
        <fullName evidence="5">Nucleolar pre-ribosomal-associated protein 1</fullName>
    </submittedName>
</protein>
<evidence type="ECO:0000259" key="4">
    <source>
        <dbReference type="Pfam" id="PF26140"/>
    </source>
</evidence>
<dbReference type="Proteomes" id="UP000059188">
    <property type="component" value="Unassembled WGS sequence"/>
</dbReference>
<reference evidence="5 6" key="1">
    <citation type="submission" date="2014-11" db="EMBL/GenBank/DDBJ databases">
        <authorList>
            <person name="Wibberg Daniel"/>
        </authorList>
    </citation>
    <scope>NUCLEOTIDE SEQUENCE [LARGE SCALE GENOMIC DNA]</scope>
    <source>
        <strain evidence="5">Rhizoctonia solani AG1-IB 7/3/14</strain>
    </source>
</reference>
<name>A0A0B7F4Z2_THACB</name>
<feature type="compositionally biased region" description="Basic and acidic residues" evidence="1">
    <location>
        <begin position="313"/>
        <end position="323"/>
    </location>
</feature>
<organism evidence="5 6">
    <name type="scientific">Thanatephorus cucumeris (strain AG1-IB / isolate 7/3/14)</name>
    <name type="common">Lettuce bottom rot fungus</name>
    <name type="synonym">Rhizoctonia solani</name>
    <dbReference type="NCBI Taxonomy" id="1108050"/>
    <lineage>
        <taxon>Eukaryota</taxon>
        <taxon>Fungi</taxon>
        <taxon>Dikarya</taxon>
        <taxon>Basidiomycota</taxon>
        <taxon>Agaricomycotina</taxon>
        <taxon>Agaricomycetes</taxon>
        <taxon>Cantharellales</taxon>
        <taxon>Ceratobasidiaceae</taxon>
        <taxon>Rhizoctonia</taxon>
        <taxon>Rhizoctonia solani AG-1</taxon>
    </lineage>
</organism>
<feature type="domain" description="URB1 C-terminal" evidence="3">
    <location>
        <begin position="1615"/>
        <end position="1811"/>
    </location>
</feature>
<evidence type="ECO:0000256" key="1">
    <source>
        <dbReference type="SAM" id="MobiDB-lite"/>
    </source>
</evidence>
<dbReference type="InterPro" id="IPR032436">
    <property type="entry name" value="URB1_C"/>
</dbReference>
<dbReference type="STRING" id="1108050.A0A0B7F4Z2"/>
<dbReference type="GO" id="GO:0000466">
    <property type="term" value="P:maturation of 5.8S rRNA from tricistronic rRNA transcript (SSU-rRNA, 5.8S rRNA, LSU-rRNA)"/>
    <property type="evidence" value="ECO:0007669"/>
    <property type="project" value="TreeGrafter"/>
</dbReference>
<proteinExistence type="predicted"/>
<evidence type="ECO:0000259" key="3">
    <source>
        <dbReference type="Pfam" id="PF16201"/>
    </source>
</evidence>
<feature type="domain" description="URB1 N-terminal" evidence="2">
    <location>
        <begin position="76"/>
        <end position="397"/>
    </location>
</feature>
<evidence type="ECO:0000259" key="2">
    <source>
        <dbReference type="Pfam" id="PF11707"/>
    </source>
</evidence>
<dbReference type="GO" id="GO:0000463">
    <property type="term" value="P:maturation of LSU-rRNA from tricistronic rRNA transcript (SSU-rRNA, 5.8S rRNA, LSU-rRNA)"/>
    <property type="evidence" value="ECO:0007669"/>
    <property type="project" value="TreeGrafter"/>
</dbReference>